<dbReference type="AlphaFoldDB" id="V9FTC3"/>
<evidence type="ECO:0000256" key="1">
    <source>
        <dbReference type="SAM" id="Phobius"/>
    </source>
</evidence>
<dbReference type="PANTHER" id="PTHR46599">
    <property type="entry name" value="PIGGYBAC TRANSPOSABLE ELEMENT-DERIVED PROTEIN 4"/>
    <property type="match status" value="1"/>
</dbReference>
<feature type="transmembrane region" description="Helical" evidence="1">
    <location>
        <begin position="42"/>
        <end position="62"/>
    </location>
</feature>
<evidence type="ECO:0008006" key="4">
    <source>
        <dbReference type="Google" id="ProtNLM"/>
    </source>
</evidence>
<keyword evidence="1" id="KW-1133">Transmembrane helix</keyword>
<proteinExistence type="predicted"/>
<evidence type="ECO:0000313" key="3">
    <source>
        <dbReference type="Proteomes" id="UP000018721"/>
    </source>
</evidence>
<comment type="caution">
    <text evidence="2">The sequence shown here is derived from an EMBL/GenBank/DDBJ whole genome shotgun (WGS) entry which is preliminary data.</text>
</comment>
<organism evidence="2 3">
    <name type="scientific">Phytophthora nicotianae P1569</name>
    <dbReference type="NCBI Taxonomy" id="1317065"/>
    <lineage>
        <taxon>Eukaryota</taxon>
        <taxon>Sar</taxon>
        <taxon>Stramenopiles</taxon>
        <taxon>Oomycota</taxon>
        <taxon>Peronosporomycetes</taxon>
        <taxon>Peronosporales</taxon>
        <taxon>Peronosporaceae</taxon>
        <taxon>Phytophthora</taxon>
    </lineage>
</organism>
<sequence>MDKKDGPAAVVRNLRAGFGDVPSLARRRIVVDLFYTSVSLDIQLLVMGFYSVGMIMTSRLGFCKDIYDKRMKNPASVDRGSCKIVELTQIHIMHTICWCDSKPLHFLATGESVEHHRVVRRDKCGEEHEVVDPESLKPITSS</sequence>
<keyword evidence="1" id="KW-0812">Transmembrane</keyword>
<feature type="non-terminal residue" evidence="2">
    <location>
        <position position="142"/>
    </location>
</feature>
<gene>
    <name evidence="2" type="ORF">F443_02831</name>
</gene>
<name>V9FTC3_PHYNI</name>
<dbReference type="EMBL" id="ANIZ01000518">
    <property type="protein sequence ID" value="ETI54336.1"/>
    <property type="molecule type" value="Genomic_DNA"/>
</dbReference>
<keyword evidence="3" id="KW-1185">Reference proteome</keyword>
<keyword evidence="1" id="KW-0472">Membrane</keyword>
<dbReference type="HOGENOM" id="CLU_1820878_0_0_1"/>
<dbReference type="PANTHER" id="PTHR46599:SF3">
    <property type="entry name" value="PIGGYBAC TRANSPOSABLE ELEMENT-DERIVED PROTEIN 4"/>
    <property type="match status" value="1"/>
</dbReference>
<reference evidence="2 3" key="1">
    <citation type="submission" date="2013-11" db="EMBL/GenBank/DDBJ databases">
        <title>The Genome Sequence of Phytophthora parasitica P1569.</title>
        <authorList>
            <consortium name="The Broad Institute Genomics Platform"/>
            <person name="Russ C."/>
            <person name="Tyler B."/>
            <person name="Panabieres F."/>
            <person name="Shan W."/>
            <person name="Tripathy S."/>
            <person name="Grunwald N."/>
            <person name="Machado M."/>
            <person name="Johnson C.S."/>
            <person name="Arredondo F."/>
            <person name="Hong C."/>
            <person name="Coffey M."/>
            <person name="Young S.K."/>
            <person name="Zeng Q."/>
            <person name="Gargeya S."/>
            <person name="Fitzgerald M."/>
            <person name="Abouelleil A."/>
            <person name="Alvarado L."/>
            <person name="Chapman S.B."/>
            <person name="Gainer-Dewar J."/>
            <person name="Goldberg J."/>
            <person name="Griggs A."/>
            <person name="Gujja S."/>
            <person name="Hansen M."/>
            <person name="Howarth C."/>
            <person name="Imamovic A."/>
            <person name="Ireland A."/>
            <person name="Larimer J."/>
            <person name="McCowan C."/>
            <person name="Murphy C."/>
            <person name="Pearson M."/>
            <person name="Poon T.W."/>
            <person name="Priest M."/>
            <person name="Roberts A."/>
            <person name="Saif S."/>
            <person name="Shea T."/>
            <person name="Sykes S."/>
            <person name="Wortman J."/>
            <person name="Nusbaum C."/>
            <person name="Birren B."/>
        </authorList>
    </citation>
    <scope>NUCLEOTIDE SEQUENCE [LARGE SCALE GENOMIC DNA]</scope>
    <source>
        <strain evidence="2 3">P1569</strain>
    </source>
</reference>
<accession>V9FTC3</accession>
<protein>
    <recommendedName>
        <fullName evidence="4">PiggyBac transposable element-derived protein domain-containing protein</fullName>
    </recommendedName>
</protein>
<dbReference type="Proteomes" id="UP000018721">
    <property type="component" value="Unassembled WGS sequence"/>
</dbReference>
<evidence type="ECO:0000313" key="2">
    <source>
        <dbReference type="EMBL" id="ETI54336.1"/>
    </source>
</evidence>